<dbReference type="AlphaFoldDB" id="A0A0A7E6U3"/>
<organism evidence="8">
    <name type="scientific">Alisma plantago-aquatica</name>
    <name type="common">Common water-plantain</name>
    <dbReference type="NCBI Taxonomy" id="15000"/>
    <lineage>
        <taxon>Eukaryota</taxon>
        <taxon>Viridiplantae</taxon>
        <taxon>Streptophyta</taxon>
        <taxon>Embryophyta</taxon>
        <taxon>Tracheophyta</taxon>
        <taxon>Spermatophyta</taxon>
        <taxon>Magnoliopsida</taxon>
        <taxon>Liliopsida</taxon>
        <taxon>Alismataceae</taxon>
        <taxon>Alisma</taxon>
    </lineage>
</organism>
<dbReference type="InterPro" id="IPR035952">
    <property type="entry name" value="Rhomboid-like_sf"/>
</dbReference>
<dbReference type="InterPro" id="IPR022764">
    <property type="entry name" value="Peptidase_S54_rhomboid_dom"/>
</dbReference>
<accession>A0A0A7E6U3</accession>
<evidence type="ECO:0000256" key="1">
    <source>
        <dbReference type="ARBA" id="ARBA00004141"/>
    </source>
</evidence>
<feature type="transmembrane region" description="Helical" evidence="6">
    <location>
        <begin position="205"/>
        <end position="223"/>
    </location>
</feature>
<keyword evidence="4 6" id="KW-1133">Transmembrane helix</keyword>
<keyword evidence="5 6" id="KW-0472">Membrane</keyword>
<feature type="domain" description="Peptidase S54 rhomboid" evidence="7">
    <location>
        <begin position="86"/>
        <end position="222"/>
    </location>
</feature>
<dbReference type="PANTHER" id="PTHR22936">
    <property type="entry name" value="RHOMBOID-RELATED"/>
    <property type="match status" value="1"/>
</dbReference>
<sequence length="228" mass="24542">FFGRRSFGANTWAVTLFAMLHVVAFVITMFVNACPANAGRSHEDCAAASLGRFSFQPASENPLFGPSSPTLIAMGALQRTPVFQGHQYWRLVTCIWLHAGVIQLALNVFTLLLIGIRLEQDYGPLRIWVIYMLSALSGSSMSALFNEDVPAVGSTGALSGLLGAMLSGFIQNWKIYDKKGIPLAVLAMLATANFILGLMPHVDNFANIGASVSGILLGFVFLFNPQLG</sequence>
<evidence type="ECO:0000256" key="4">
    <source>
        <dbReference type="ARBA" id="ARBA00022989"/>
    </source>
</evidence>
<keyword evidence="6" id="KW-0378">Hydrolase</keyword>
<feature type="transmembrane region" description="Helical" evidence="6">
    <location>
        <begin position="128"/>
        <end position="145"/>
    </location>
</feature>
<dbReference type="GO" id="GO:0004252">
    <property type="term" value="F:serine-type endopeptidase activity"/>
    <property type="evidence" value="ECO:0007669"/>
    <property type="project" value="InterPro"/>
</dbReference>
<dbReference type="InterPro" id="IPR002610">
    <property type="entry name" value="Peptidase_S54_rhomboid-like"/>
</dbReference>
<dbReference type="Gene3D" id="1.20.1540.10">
    <property type="entry name" value="Rhomboid-like"/>
    <property type="match status" value="1"/>
</dbReference>
<evidence type="ECO:0000256" key="6">
    <source>
        <dbReference type="RuleBase" id="RU362115"/>
    </source>
</evidence>
<dbReference type="SUPFAM" id="SSF144091">
    <property type="entry name" value="Rhomboid-like"/>
    <property type="match status" value="1"/>
</dbReference>
<keyword evidence="6" id="KW-0720">Serine protease</keyword>
<dbReference type="PANTHER" id="PTHR22936:SF75">
    <property type="entry name" value="RHOMBOID-LIKE PROTEIN 8"/>
    <property type="match status" value="1"/>
</dbReference>
<keyword evidence="6" id="KW-0645">Protease</keyword>
<dbReference type="GO" id="GO:0006508">
    <property type="term" value="P:proteolysis"/>
    <property type="evidence" value="ECO:0007669"/>
    <property type="project" value="UniProtKB-KW"/>
</dbReference>
<proteinExistence type="evidence at transcript level"/>
<comment type="subcellular location">
    <subcellularLocation>
        <location evidence="1 6">Membrane</location>
        <topology evidence="1 6">Multi-pass membrane protein</topology>
    </subcellularLocation>
</comment>
<evidence type="ECO:0000259" key="7">
    <source>
        <dbReference type="Pfam" id="PF01694"/>
    </source>
</evidence>
<evidence type="ECO:0000256" key="3">
    <source>
        <dbReference type="ARBA" id="ARBA00022692"/>
    </source>
</evidence>
<evidence type="ECO:0000256" key="5">
    <source>
        <dbReference type="ARBA" id="ARBA00023136"/>
    </source>
</evidence>
<comment type="similarity">
    <text evidence="2 6">Belongs to the peptidase S54 family.</text>
</comment>
<feature type="non-terminal residue" evidence="8">
    <location>
        <position position="228"/>
    </location>
</feature>
<protein>
    <recommendedName>
        <fullName evidence="6">RHOMBOID-like protein</fullName>
        <ecNumber evidence="6">3.4.21.105</ecNumber>
    </recommendedName>
</protein>
<comment type="function">
    <text evidence="6">Serine protease involved in intramembrane proteolysis.</text>
</comment>
<comment type="catalytic activity">
    <reaction evidence="6">
        <text>Cleaves type-1 transmembrane domains using a catalytic dyad composed of serine and histidine that are contributed by different transmembrane domains.</text>
        <dbReference type="EC" id="3.4.21.105"/>
    </reaction>
</comment>
<feature type="transmembrane region" description="Helical" evidence="6">
    <location>
        <begin position="151"/>
        <end position="169"/>
    </location>
</feature>
<feature type="transmembrane region" description="Helical" evidence="6">
    <location>
        <begin position="95"/>
        <end position="116"/>
    </location>
</feature>
<dbReference type="EMBL" id="KM823894">
    <property type="protein sequence ID" value="AIY60758.1"/>
    <property type="molecule type" value="mRNA"/>
</dbReference>
<evidence type="ECO:0000256" key="2">
    <source>
        <dbReference type="ARBA" id="ARBA00009045"/>
    </source>
</evidence>
<feature type="transmembrane region" description="Helical" evidence="6">
    <location>
        <begin position="181"/>
        <end position="199"/>
    </location>
</feature>
<reference evidence="8" key="1">
    <citation type="journal article" date="2014" name="New Phytol.">
        <title>Differential evolution of members of the rhomboid gene family with conservative and divergent patterns.</title>
        <authorList>
            <person name="Li Q."/>
            <person name="Zhang N."/>
            <person name="Zhang L."/>
            <person name="Ma H."/>
        </authorList>
    </citation>
    <scope>NUCLEOTIDE SEQUENCE</scope>
</reference>
<comment type="caution">
    <text evidence="6">Lacks conserved residue(s) required for the propagation of feature annotation.</text>
</comment>
<dbReference type="Pfam" id="PF01694">
    <property type="entry name" value="Rhomboid"/>
    <property type="match status" value="1"/>
</dbReference>
<dbReference type="GO" id="GO:0016020">
    <property type="term" value="C:membrane"/>
    <property type="evidence" value="ECO:0007669"/>
    <property type="project" value="UniProtKB-SubCell"/>
</dbReference>
<keyword evidence="3 6" id="KW-0812">Transmembrane</keyword>
<feature type="non-terminal residue" evidence="8">
    <location>
        <position position="1"/>
    </location>
</feature>
<name>A0A0A7E6U3_ALIPL</name>
<evidence type="ECO:0000313" key="8">
    <source>
        <dbReference type="EMBL" id="AIY60758.1"/>
    </source>
</evidence>
<feature type="transmembrane region" description="Helical" evidence="6">
    <location>
        <begin position="12"/>
        <end position="31"/>
    </location>
</feature>
<dbReference type="EC" id="3.4.21.105" evidence="6"/>